<keyword evidence="2" id="KW-1185">Reference proteome</keyword>
<protein>
    <submittedName>
        <fullName evidence="1">Uncharacterized protein</fullName>
    </submittedName>
</protein>
<dbReference type="RefSeq" id="WP_154740213.1">
    <property type="nucleotide sequence ID" value="NZ_WMBQ01000002.1"/>
</dbReference>
<proteinExistence type="predicted"/>
<dbReference type="AlphaFoldDB" id="A0A6I3KN09"/>
<reference evidence="1 2" key="1">
    <citation type="submission" date="2019-11" db="EMBL/GenBank/DDBJ databases">
        <title>Identification of a novel strain.</title>
        <authorList>
            <person name="Xu Q."/>
            <person name="Wang G."/>
        </authorList>
    </citation>
    <scope>NUCLEOTIDE SEQUENCE [LARGE SCALE GENOMIC DNA]</scope>
    <source>
        <strain evidence="2">xq</strain>
    </source>
</reference>
<evidence type="ECO:0000313" key="2">
    <source>
        <dbReference type="Proteomes" id="UP000440694"/>
    </source>
</evidence>
<accession>A0A6I3KN09</accession>
<comment type="caution">
    <text evidence="1">The sequence shown here is derived from an EMBL/GenBank/DDBJ whole genome shotgun (WGS) entry which is preliminary data.</text>
</comment>
<dbReference type="Proteomes" id="UP000440694">
    <property type="component" value="Unassembled WGS sequence"/>
</dbReference>
<sequence>MAMTFDLSDIPAVDAADLAAAMRSLVESGRGLVLLNGATDADLDTARTVMQSRHHAEPQSALASFVRFRHLVEVFGARRLKDMLLDGGHALLAPAIAIAASQRLNGHRGFSPQRFLIALNEVRAANVVTLEKRPAPSTEEAARLAA</sequence>
<name>A0A6I3KN09_9HYPH</name>
<organism evidence="1 2">
    <name type="scientific">Hyphomicrobium album</name>
    <dbReference type="NCBI Taxonomy" id="2665159"/>
    <lineage>
        <taxon>Bacteria</taxon>
        <taxon>Pseudomonadati</taxon>
        <taxon>Pseudomonadota</taxon>
        <taxon>Alphaproteobacteria</taxon>
        <taxon>Hyphomicrobiales</taxon>
        <taxon>Hyphomicrobiaceae</taxon>
        <taxon>Hyphomicrobium</taxon>
    </lineage>
</organism>
<gene>
    <name evidence="1" type="ORF">GIW81_15265</name>
</gene>
<dbReference type="EMBL" id="WMBQ01000002">
    <property type="protein sequence ID" value="MTD95698.1"/>
    <property type="molecule type" value="Genomic_DNA"/>
</dbReference>
<evidence type="ECO:0000313" key="1">
    <source>
        <dbReference type="EMBL" id="MTD95698.1"/>
    </source>
</evidence>